<comment type="caution">
    <text evidence="1">The sequence shown here is derived from an EMBL/GenBank/DDBJ whole genome shotgun (WGS) entry which is preliminary data.</text>
</comment>
<name>A0A835LIC1_9MAGN</name>
<dbReference type="EMBL" id="JADFTS010000007">
    <property type="protein sequence ID" value="KAF9596678.1"/>
    <property type="molecule type" value="Genomic_DNA"/>
</dbReference>
<proteinExistence type="predicted"/>
<dbReference type="AlphaFoldDB" id="A0A835LIC1"/>
<organism evidence="1 2">
    <name type="scientific">Coptis chinensis</name>
    <dbReference type="NCBI Taxonomy" id="261450"/>
    <lineage>
        <taxon>Eukaryota</taxon>
        <taxon>Viridiplantae</taxon>
        <taxon>Streptophyta</taxon>
        <taxon>Embryophyta</taxon>
        <taxon>Tracheophyta</taxon>
        <taxon>Spermatophyta</taxon>
        <taxon>Magnoliopsida</taxon>
        <taxon>Ranunculales</taxon>
        <taxon>Ranunculaceae</taxon>
        <taxon>Coptidoideae</taxon>
        <taxon>Coptis</taxon>
    </lineage>
</organism>
<gene>
    <name evidence="1" type="ORF">IFM89_012877</name>
</gene>
<keyword evidence="2" id="KW-1185">Reference proteome</keyword>
<dbReference type="Proteomes" id="UP000631114">
    <property type="component" value="Unassembled WGS sequence"/>
</dbReference>
<protein>
    <submittedName>
        <fullName evidence="1">Uncharacterized protein</fullName>
    </submittedName>
</protein>
<sequence>MDSGVKLALVVKVMAGSNTIKWSGDSGESEVYGLSEPSHHEECQGTSQRGGYPYPARVGDCVDGFLFFLFSTDQLLDLIFPFFKSVVFTNVLMLNLDLDFCYGFKF</sequence>
<evidence type="ECO:0000313" key="1">
    <source>
        <dbReference type="EMBL" id="KAF9596678.1"/>
    </source>
</evidence>
<reference evidence="1 2" key="1">
    <citation type="submission" date="2020-10" db="EMBL/GenBank/DDBJ databases">
        <title>The Coptis chinensis genome and diversification of protoberbering-type alkaloids.</title>
        <authorList>
            <person name="Wang B."/>
            <person name="Shu S."/>
            <person name="Song C."/>
            <person name="Liu Y."/>
        </authorList>
    </citation>
    <scope>NUCLEOTIDE SEQUENCE [LARGE SCALE GENOMIC DNA]</scope>
    <source>
        <strain evidence="1">HL-2020</strain>
        <tissue evidence="1">Leaf</tissue>
    </source>
</reference>
<evidence type="ECO:0000313" key="2">
    <source>
        <dbReference type="Proteomes" id="UP000631114"/>
    </source>
</evidence>
<accession>A0A835LIC1</accession>